<dbReference type="InterPro" id="IPR023577">
    <property type="entry name" value="CYTH_domain"/>
</dbReference>
<organism evidence="3 4">
    <name type="scientific">Pelovirga terrestris</name>
    <dbReference type="NCBI Taxonomy" id="2771352"/>
    <lineage>
        <taxon>Bacteria</taxon>
        <taxon>Pseudomonadati</taxon>
        <taxon>Thermodesulfobacteriota</taxon>
        <taxon>Desulfuromonadia</taxon>
        <taxon>Geobacterales</taxon>
        <taxon>Geobacteraceae</taxon>
        <taxon>Pelovirga</taxon>
    </lineage>
</organism>
<dbReference type="PROSITE" id="PS51707">
    <property type="entry name" value="CYTH"/>
    <property type="match status" value="1"/>
</dbReference>
<protein>
    <submittedName>
        <fullName evidence="3">Adenylate cyclase</fullName>
    </submittedName>
</protein>
<dbReference type="AlphaFoldDB" id="A0A8J6UH34"/>
<name>A0A8J6UH34_9BACT</name>
<feature type="active site" description="Proton acceptor" evidence="1">
    <location>
        <position position="32"/>
    </location>
</feature>
<keyword evidence="4" id="KW-1185">Reference proteome</keyword>
<dbReference type="EMBL" id="JACWUN010000009">
    <property type="protein sequence ID" value="MBD1400858.1"/>
    <property type="molecule type" value="Genomic_DNA"/>
</dbReference>
<dbReference type="Pfam" id="PF01928">
    <property type="entry name" value="CYTH"/>
    <property type="match status" value="1"/>
</dbReference>
<dbReference type="SMART" id="SM01118">
    <property type="entry name" value="CYTH"/>
    <property type="match status" value="1"/>
</dbReference>
<feature type="domain" description="CYTH" evidence="2">
    <location>
        <begin position="3"/>
        <end position="150"/>
    </location>
</feature>
<comment type="caution">
    <text evidence="3">The sequence shown here is derived from an EMBL/GenBank/DDBJ whole genome shotgun (WGS) entry which is preliminary data.</text>
</comment>
<sequence>MTNREIERKFLVASLPADLLDDHQGENIDQGYLLLETQQELRIRNRAGCCTMTLKRGSGLDRQEQEKEINSDLFAMLWPLTAGKRVEKTRYILDQSGYCLEMDLFRGALEPLILLEVEFATVADSREFVPPDFVGREVTRDRAFSNAMLATAGLPADIGQGTGQQTDEEK</sequence>
<reference evidence="3" key="1">
    <citation type="submission" date="2020-09" db="EMBL/GenBank/DDBJ databases">
        <title>Pelobacter alkaliphilus sp. nov., a novel anaerobic arsenate-reducing bacterium from terrestrial mud volcano.</title>
        <authorList>
            <person name="Khomyakova M.A."/>
            <person name="Merkel A.Y."/>
            <person name="Slobodkin A.I."/>
        </authorList>
    </citation>
    <scope>NUCLEOTIDE SEQUENCE</scope>
    <source>
        <strain evidence="3">M08fum</strain>
    </source>
</reference>
<dbReference type="InterPro" id="IPR012042">
    <property type="entry name" value="NeuTTM/CthTTM-like"/>
</dbReference>
<dbReference type="PANTHER" id="PTHR40114">
    <property type="entry name" value="SLR0698 PROTEIN"/>
    <property type="match status" value="1"/>
</dbReference>
<gene>
    <name evidence="3" type="ORF">ICT70_09260</name>
</gene>
<dbReference type="Gene3D" id="2.40.320.10">
    <property type="entry name" value="Hypothetical Protein Pfu-838710-001"/>
    <property type="match status" value="1"/>
</dbReference>
<dbReference type="PANTHER" id="PTHR40114:SF1">
    <property type="entry name" value="SLR0698 PROTEIN"/>
    <property type="match status" value="1"/>
</dbReference>
<dbReference type="RefSeq" id="WP_191155833.1">
    <property type="nucleotide sequence ID" value="NZ_JACWUN010000009.1"/>
</dbReference>
<evidence type="ECO:0000313" key="4">
    <source>
        <dbReference type="Proteomes" id="UP000632828"/>
    </source>
</evidence>
<proteinExistence type="predicted"/>
<evidence type="ECO:0000313" key="3">
    <source>
        <dbReference type="EMBL" id="MBD1400858.1"/>
    </source>
</evidence>
<dbReference type="SUPFAM" id="SSF55154">
    <property type="entry name" value="CYTH-like phosphatases"/>
    <property type="match status" value="1"/>
</dbReference>
<dbReference type="PIRSF" id="PIRSF016487">
    <property type="entry name" value="CYTH_UCP016487"/>
    <property type="match status" value="1"/>
</dbReference>
<dbReference type="Proteomes" id="UP000632828">
    <property type="component" value="Unassembled WGS sequence"/>
</dbReference>
<accession>A0A8J6UH34</accession>
<dbReference type="InterPro" id="IPR033469">
    <property type="entry name" value="CYTH-like_dom_sf"/>
</dbReference>
<evidence type="ECO:0000259" key="2">
    <source>
        <dbReference type="PROSITE" id="PS51707"/>
    </source>
</evidence>
<evidence type="ECO:0000256" key="1">
    <source>
        <dbReference type="PIRSR" id="PIRSR016487-1"/>
    </source>
</evidence>